<feature type="region of interest" description="Disordered" evidence="1">
    <location>
        <begin position="124"/>
        <end position="160"/>
    </location>
</feature>
<dbReference type="OrthoDB" id="1936256at2759"/>
<organism evidence="2 3">
    <name type="scientific">Artemisia annua</name>
    <name type="common">Sweet wormwood</name>
    <dbReference type="NCBI Taxonomy" id="35608"/>
    <lineage>
        <taxon>Eukaryota</taxon>
        <taxon>Viridiplantae</taxon>
        <taxon>Streptophyta</taxon>
        <taxon>Embryophyta</taxon>
        <taxon>Tracheophyta</taxon>
        <taxon>Spermatophyta</taxon>
        <taxon>Magnoliopsida</taxon>
        <taxon>eudicotyledons</taxon>
        <taxon>Gunneridae</taxon>
        <taxon>Pentapetalae</taxon>
        <taxon>asterids</taxon>
        <taxon>campanulids</taxon>
        <taxon>Asterales</taxon>
        <taxon>Asteraceae</taxon>
        <taxon>Asteroideae</taxon>
        <taxon>Anthemideae</taxon>
        <taxon>Artemisiinae</taxon>
        <taxon>Artemisia</taxon>
    </lineage>
</organism>
<evidence type="ECO:0000313" key="2">
    <source>
        <dbReference type="EMBL" id="PWA76769.1"/>
    </source>
</evidence>
<comment type="caution">
    <text evidence="2">The sequence shown here is derived from an EMBL/GenBank/DDBJ whole genome shotgun (WGS) entry which is preliminary data.</text>
</comment>
<protein>
    <submittedName>
        <fullName evidence="2">Uncharacterized protein</fullName>
    </submittedName>
</protein>
<sequence length="160" mass="17509">MPYNDFSFLTDSEDEKTVDDIISQATDHLVLEQIAKLNSSSFDDTLLPSNLETRFRKLKSLPTNATRAANSASRAPNPLVKSKSFTPSLGDEEKGKCVKKGVNENLLSKVLESKVAKLKELETKVKTRTSTSLSGSGSSLSELDFEKSDSDKTKSINVYG</sequence>
<evidence type="ECO:0000256" key="1">
    <source>
        <dbReference type="SAM" id="MobiDB-lite"/>
    </source>
</evidence>
<evidence type="ECO:0000313" key="3">
    <source>
        <dbReference type="Proteomes" id="UP000245207"/>
    </source>
</evidence>
<feature type="compositionally biased region" description="Low complexity" evidence="1">
    <location>
        <begin position="65"/>
        <end position="78"/>
    </location>
</feature>
<dbReference type="PANTHER" id="PTHR35692">
    <property type="entry name" value="F26F24.11"/>
    <property type="match status" value="1"/>
</dbReference>
<feature type="region of interest" description="Disordered" evidence="1">
    <location>
        <begin position="65"/>
        <end position="94"/>
    </location>
</feature>
<gene>
    <name evidence="2" type="ORF">CTI12_AA229600</name>
</gene>
<dbReference type="EMBL" id="PKPP01002224">
    <property type="protein sequence ID" value="PWA76769.1"/>
    <property type="molecule type" value="Genomic_DNA"/>
</dbReference>
<dbReference type="PANTHER" id="PTHR35692:SF5">
    <property type="entry name" value="REMORIN C-TERMINAL DOMAIN-CONTAINING PROTEIN"/>
    <property type="match status" value="1"/>
</dbReference>
<dbReference type="AlphaFoldDB" id="A0A2U1NTB9"/>
<feature type="compositionally biased region" description="Basic and acidic residues" evidence="1">
    <location>
        <begin position="144"/>
        <end position="154"/>
    </location>
</feature>
<accession>A0A2U1NTB9</accession>
<dbReference type="Proteomes" id="UP000245207">
    <property type="component" value="Unassembled WGS sequence"/>
</dbReference>
<reference evidence="2 3" key="1">
    <citation type="journal article" date="2018" name="Mol. Plant">
        <title>The genome of Artemisia annua provides insight into the evolution of Asteraceae family and artemisinin biosynthesis.</title>
        <authorList>
            <person name="Shen Q."/>
            <person name="Zhang L."/>
            <person name="Liao Z."/>
            <person name="Wang S."/>
            <person name="Yan T."/>
            <person name="Shi P."/>
            <person name="Liu M."/>
            <person name="Fu X."/>
            <person name="Pan Q."/>
            <person name="Wang Y."/>
            <person name="Lv Z."/>
            <person name="Lu X."/>
            <person name="Zhang F."/>
            <person name="Jiang W."/>
            <person name="Ma Y."/>
            <person name="Chen M."/>
            <person name="Hao X."/>
            <person name="Li L."/>
            <person name="Tang Y."/>
            <person name="Lv G."/>
            <person name="Zhou Y."/>
            <person name="Sun X."/>
            <person name="Brodelius P.E."/>
            <person name="Rose J.K.C."/>
            <person name="Tang K."/>
        </authorList>
    </citation>
    <scope>NUCLEOTIDE SEQUENCE [LARGE SCALE GENOMIC DNA]</scope>
    <source>
        <strain evidence="3">cv. Huhao1</strain>
        <tissue evidence="2">Leaf</tissue>
    </source>
</reference>
<proteinExistence type="predicted"/>
<feature type="compositionally biased region" description="Low complexity" evidence="1">
    <location>
        <begin position="129"/>
        <end position="141"/>
    </location>
</feature>
<keyword evidence="3" id="KW-1185">Reference proteome</keyword>
<name>A0A2U1NTB9_ARTAN</name>